<gene>
    <name evidence="5" type="ORF">WH87_15960</name>
</gene>
<keyword evidence="2" id="KW-0238">DNA-binding</keyword>
<evidence type="ECO:0000313" key="5">
    <source>
        <dbReference type="EMBL" id="KKC35551.1"/>
    </source>
</evidence>
<proteinExistence type="predicted"/>
<dbReference type="InterPro" id="IPR035418">
    <property type="entry name" value="AraC-bd_2"/>
</dbReference>
<dbReference type="SUPFAM" id="SSF46689">
    <property type="entry name" value="Homeodomain-like"/>
    <property type="match status" value="1"/>
</dbReference>
<dbReference type="GO" id="GO:0003700">
    <property type="term" value="F:DNA-binding transcription factor activity"/>
    <property type="evidence" value="ECO:0007669"/>
    <property type="project" value="InterPro"/>
</dbReference>
<dbReference type="PROSITE" id="PS01124">
    <property type="entry name" value="HTH_ARAC_FAMILY_2"/>
    <property type="match status" value="1"/>
</dbReference>
<evidence type="ECO:0000256" key="3">
    <source>
        <dbReference type="ARBA" id="ARBA00023163"/>
    </source>
</evidence>
<dbReference type="Pfam" id="PF14525">
    <property type="entry name" value="AraC_binding_2"/>
    <property type="match status" value="1"/>
</dbReference>
<dbReference type="Gene3D" id="1.10.10.60">
    <property type="entry name" value="Homeodomain-like"/>
    <property type="match status" value="1"/>
</dbReference>
<reference evidence="5 6" key="1">
    <citation type="submission" date="2015-03" db="EMBL/GenBank/DDBJ databases">
        <authorList>
            <person name="Lepp D."/>
            <person name="Hassan Y.I."/>
            <person name="Li X.-Z."/>
            <person name="Zhou T."/>
        </authorList>
    </citation>
    <scope>NUCLEOTIDE SEQUENCE [LARGE SCALE GENOMIC DNA]</scope>
    <source>
        <strain evidence="5 6">E84</strain>
    </source>
</reference>
<dbReference type="InterPro" id="IPR018062">
    <property type="entry name" value="HTH_AraC-typ_CS"/>
</dbReference>
<dbReference type="GO" id="GO:0043565">
    <property type="term" value="F:sequence-specific DNA binding"/>
    <property type="evidence" value="ECO:0007669"/>
    <property type="project" value="InterPro"/>
</dbReference>
<dbReference type="Proteomes" id="UP000033411">
    <property type="component" value="Unassembled WGS sequence"/>
</dbReference>
<dbReference type="RefSeq" id="WP_046140550.1">
    <property type="nucleotide sequence ID" value="NZ_LANJ01000045.1"/>
</dbReference>
<accession>A0A0F5Q4M2</accession>
<protein>
    <recommendedName>
        <fullName evidence="4">HTH araC/xylS-type domain-containing protein</fullName>
    </recommendedName>
</protein>
<dbReference type="PANTHER" id="PTHR46796">
    <property type="entry name" value="HTH-TYPE TRANSCRIPTIONAL ACTIVATOR RHAS-RELATED"/>
    <property type="match status" value="1"/>
</dbReference>
<dbReference type="STRING" id="1293439.WH87_15960"/>
<evidence type="ECO:0000256" key="1">
    <source>
        <dbReference type="ARBA" id="ARBA00023015"/>
    </source>
</evidence>
<keyword evidence="6" id="KW-1185">Reference proteome</keyword>
<dbReference type="InterPro" id="IPR050204">
    <property type="entry name" value="AraC_XylS_family_regulators"/>
</dbReference>
<dbReference type="PRINTS" id="PR00032">
    <property type="entry name" value="HTHARAC"/>
</dbReference>
<evidence type="ECO:0000313" key="6">
    <source>
        <dbReference type="Proteomes" id="UP000033411"/>
    </source>
</evidence>
<evidence type="ECO:0000256" key="2">
    <source>
        <dbReference type="ARBA" id="ARBA00023125"/>
    </source>
</evidence>
<dbReference type="PANTHER" id="PTHR46796:SF6">
    <property type="entry name" value="ARAC SUBFAMILY"/>
    <property type="match status" value="1"/>
</dbReference>
<name>A0A0F5Q4M2_9HYPH</name>
<dbReference type="Pfam" id="PF12833">
    <property type="entry name" value="HTH_18"/>
    <property type="match status" value="1"/>
</dbReference>
<dbReference type="OrthoDB" id="8004517at2"/>
<sequence>MTLISRSLFDTRRLPERARLRQWSDAATPVWDILSVDDEAFSAVVDLYHGGDLVFGTVSSSAQSTAREMARIAEDGIDYYAFQFYISGQRRAAARGDDVILRNGDLLTVDMTQPIATESTRYRSIDLGIPRRVLAPLLVAPDAHGGRRHDASQPLAGLVRAHVEALYRAAPHMTVAQMHAVQDATVALAAAALNGLVAEDQVEQVRAATLFAVKRYVEDWLHDMALSAAVVARHFSISRATLYRIMEPVGGFVSYLRLRRLHRVRADLANPARHHLSVGEIAETWGFASPSAFTKSFRQCFGMSPRAYRAMAADALAAEAEIDGEHAWSHWLAALK</sequence>
<dbReference type="PATRIC" id="fig|1293439.3.peg.3254"/>
<dbReference type="AlphaFoldDB" id="A0A0F5Q4M2"/>
<dbReference type="EMBL" id="LANJ01000045">
    <property type="protein sequence ID" value="KKC35551.1"/>
    <property type="molecule type" value="Genomic_DNA"/>
</dbReference>
<comment type="caution">
    <text evidence="5">The sequence shown here is derived from an EMBL/GenBank/DDBJ whole genome shotgun (WGS) entry which is preliminary data.</text>
</comment>
<dbReference type="SMART" id="SM00342">
    <property type="entry name" value="HTH_ARAC"/>
    <property type="match status" value="1"/>
</dbReference>
<evidence type="ECO:0000259" key="4">
    <source>
        <dbReference type="PROSITE" id="PS01124"/>
    </source>
</evidence>
<dbReference type="PROSITE" id="PS00041">
    <property type="entry name" value="HTH_ARAC_FAMILY_1"/>
    <property type="match status" value="1"/>
</dbReference>
<keyword evidence="3" id="KW-0804">Transcription</keyword>
<keyword evidence="1" id="KW-0805">Transcription regulation</keyword>
<feature type="domain" description="HTH araC/xylS-type" evidence="4">
    <location>
        <begin position="211"/>
        <end position="311"/>
    </location>
</feature>
<organism evidence="5 6">
    <name type="scientific">Devosia epidermidihirudinis</name>
    <dbReference type="NCBI Taxonomy" id="1293439"/>
    <lineage>
        <taxon>Bacteria</taxon>
        <taxon>Pseudomonadati</taxon>
        <taxon>Pseudomonadota</taxon>
        <taxon>Alphaproteobacteria</taxon>
        <taxon>Hyphomicrobiales</taxon>
        <taxon>Devosiaceae</taxon>
        <taxon>Devosia</taxon>
    </lineage>
</organism>
<dbReference type="InterPro" id="IPR018060">
    <property type="entry name" value="HTH_AraC"/>
</dbReference>
<dbReference type="InterPro" id="IPR020449">
    <property type="entry name" value="Tscrpt_reg_AraC-type_HTH"/>
</dbReference>
<dbReference type="InterPro" id="IPR009057">
    <property type="entry name" value="Homeodomain-like_sf"/>
</dbReference>